<organism evidence="4 5">
    <name type="scientific">Halobacteriovorax marinus (strain ATCC BAA-682 / DSM 15412 / SJ)</name>
    <name type="common">Bacteriovorax marinus</name>
    <dbReference type="NCBI Taxonomy" id="862908"/>
    <lineage>
        <taxon>Bacteria</taxon>
        <taxon>Pseudomonadati</taxon>
        <taxon>Bdellovibrionota</taxon>
        <taxon>Bacteriovoracia</taxon>
        <taxon>Bacteriovoracales</taxon>
        <taxon>Halobacteriovoraceae</taxon>
        <taxon>Halobacteriovorax</taxon>
    </lineage>
</organism>
<reference evidence="5" key="1">
    <citation type="journal article" date="2013" name="ISME J.">
        <title>A small predatory core genome in the divergent marine Bacteriovorax marinus SJ and the terrestrial Bdellovibrio bacteriovorus.</title>
        <authorList>
            <person name="Crossman L.C."/>
            <person name="Chen H."/>
            <person name="Cerdeno-Tarraga A.M."/>
            <person name="Brooks K."/>
            <person name="Quail M.A."/>
            <person name="Pineiro S.A."/>
            <person name="Hobley L."/>
            <person name="Sockett R.E."/>
            <person name="Bentley S.D."/>
            <person name="Parkhill J."/>
            <person name="Williams H.N."/>
            <person name="Stine O.C."/>
        </authorList>
    </citation>
    <scope>NUCLEOTIDE SEQUENCE [LARGE SCALE GENOMIC DNA]</scope>
    <source>
        <strain evidence="5">ATCC BAA-682 / DSM 15412 / SJ</strain>
    </source>
</reference>
<protein>
    <recommendedName>
        <fullName evidence="3">FHA domain-containing protein</fullName>
    </recommendedName>
</protein>
<dbReference type="Proteomes" id="UP000008963">
    <property type="component" value="Chromosome"/>
</dbReference>
<dbReference type="Pfam" id="PF00498">
    <property type="entry name" value="FHA"/>
    <property type="match status" value="2"/>
</dbReference>
<dbReference type="EMBL" id="FQ312005">
    <property type="protein sequence ID" value="CBW27976.1"/>
    <property type="molecule type" value="Genomic_DNA"/>
</dbReference>
<feature type="coiled-coil region" evidence="1">
    <location>
        <begin position="507"/>
        <end position="557"/>
    </location>
</feature>
<dbReference type="SUPFAM" id="SSF48452">
    <property type="entry name" value="TPR-like"/>
    <property type="match status" value="1"/>
</dbReference>
<name>E1X0F0_HALMS</name>
<evidence type="ECO:0000256" key="2">
    <source>
        <dbReference type="SAM" id="MobiDB-lite"/>
    </source>
</evidence>
<proteinExistence type="predicted"/>
<dbReference type="SUPFAM" id="SSF49879">
    <property type="entry name" value="SMAD/FHA domain"/>
    <property type="match status" value="2"/>
</dbReference>
<dbReference type="InterPro" id="IPR008984">
    <property type="entry name" value="SMAD_FHA_dom_sf"/>
</dbReference>
<dbReference type="HOGENOM" id="CLU_367139_0_0_7"/>
<dbReference type="PANTHER" id="PTHR23308">
    <property type="entry name" value="NUCLEAR INHIBITOR OF PROTEIN PHOSPHATASE-1"/>
    <property type="match status" value="1"/>
</dbReference>
<dbReference type="InterPro" id="IPR050923">
    <property type="entry name" value="Cell_Proc_Reg/RNA_Proc"/>
</dbReference>
<dbReference type="SMART" id="SM00240">
    <property type="entry name" value="FHA"/>
    <property type="match status" value="2"/>
</dbReference>
<dbReference type="SMART" id="SM00028">
    <property type="entry name" value="TPR"/>
    <property type="match status" value="4"/>
</dbReference>
<dbReference type="CDD" id="cd00060">
    <property type="entry name" value="FHA"/>
    <property type="match status" value="2"/>
</dbReference>
<evidence type="ECO:0000259" key="3">
    <source>
        <dbReference type="PROSITE" id="PS50006"/>
    </source>
</evidence>
<dbReference type="KEGG" id="bmx:BMS_3225"/>
<dbReference type="STRING" id="862908.BMS_3225"/>
<feature type="compositionally biased region" description="Acidic residues" evidence="2">
    <location>
        <begin position="141"/>
        <end position="168"/>
    </location>
</feature>
<evidence type="ECO:0000256" key="1">
    <source>
        <dbReference type="SAM" id="Coils"/>
    </source>
</evidence>
<dbReference type="Gene3D" id="1.25.40.10">
    <property type="entry name" value="Tetratricopeptide repeat domain"/>
    <property type="match status" value="1"/>
</dbReference>
<dbReference type="AlphaFoldDB" id="E1X0F0"/>
<dbReference type="PROSITE" id="PS50006">
    <property type="entry name" value="FHA_DOMAIN"/>
    <property type="match status" value="2"/>
</dbReference>
<dbReference type="eggNOG" id="COG0457">
    <property type="taxonomic scope" value="Bacteria"/>
</dbReference>
<evidence type="ECO:0000313" key="5">
    <source>
        <dbReference type="Proteomes" id="UP000008963"/>
    </source>
</evidence>
<dbReference type="InterPro" id="IPR019734">
    <property type="entry name" value="TPR_rpt"/>
</dbReference>
<gene>
    <name evidence="4" type="ordered locus">BMS_3225</name>
</gene>
<feature type="domain" description="FHA" evidence="3">
    <location>
        <begin position="266"/>
        <end position="316"/>
    </location>
</feature>
<feature type="compositionally biased region" description="Basic and acidic residues" evidence="2">
    <location>
        <begin position="433"/>
        <end position="442"/>
    </location>
</feature>
<feature type="region of interest" description="Disordered" evidence="2">
    <location>
        <begin position="132"/>
        <end position="228"/>
    </location>
</feature>
<dbReference type="InterPro" id="IPR011990">
    <property type="entry name" value="TPR-like_helical_dom_sf"/>
</dbReference>
<dbReference type="OrthoDB" id="151099at2"/>
<dbReference type="Gene3D" id="2.60.200.20">
    <property type="match status" value="2"/>
</dbReference>
<dbReference type="InterPro" id="IPR000253">
    <property type="entry name" value="FHA_dom"/>
</dbReference>
<dbReference type="eggNOG" id="COG1716">
    <property type="taxonomic scope" value="Bacteria"/>
</dbReference>
<evidence type="ECO:0000313" key="4">
    <source>
        <dbReference type="EMBL" id="CBW27976.1"/>
    </source>
</evidence>
<feature type="compositionally biased region" description="Low complexity" evidence="2">
    <location>
        <begin position="170"/>
        <end position="183"/>
    </location>
</feature>
<keyword evidence="1" id="KW-0175">Coiled coil</keyword>
<keyword evidence="5" id="KW-1185">Reference proteome</keyword>
<feature type="domain" description="FHA" evidence="3">
    <location>
        <begin position="30"/>
        <end position="84"/>
    </location>
</feature>
<accession>E1X0F0</accession>
<feature type="compositionally biased region" description="Acidic residues" evidence="2">
    <location>
        <begin position="186"/>
        <end position="196"/>
    </location>
</feature>
<feature type="region of interest" description="Disordered" evidence="2">
    <location>
        <begin position="431"/>
        <end position="455"/>
    </location>
</feature>
<sequence>MKLNVSKGNISVGEFDLTSELTMAGQGLSFLIGRSEECHVCLDDKMVSREHAQLNFNGETWSIKQLSEFGKVYVNGTDVSDIQINNGDMINIGPFSVICFIMPTTKAPVVEEPVVEEVKESFTETVAIAPSEVAAKKDTEEQSDDLESLDSLDANEDAQVLDEEDGDGGESSSIGETTSFFSGENNDVEFPDDNDGTETFGDGAMDSEGDYGDEEYGEDGYDEYGLDDDYEEDDKTQVLQSFASFFLELFGENAPYDKYNVEDQEVIIGRDPAKCQIVLNDPEVSSTHAKLKKNNITCILEDMQSGNGTLLNGERVNQAVLTNNDEFIIGSTTFTFRVGSDFLDKEKDRLMPVEENQIVEVEEVVEVAADYEGDDDVVELDGDGFGAPVDTTPKSLFSKEALKDPAQRKKLIYIVVGLLLALVFLTDDPVPEESEKNKKKNEQLANQPKKALNKPKIELKPEQKEFVESQYLLAQDLLASGKYEQTLIEIERLRQVIPEYKNSNQIYNNAKEGLARIEEAEKKKREEIRRAELKVKIAQLLEKAKEAVKNRQETYARSLFQEILSLDPENYDVPQLKLELDEWRKEQDRISVEKAQREAERKRQETELEPGKSFYLKGEWHSAILKLEIFLRLQGMDDDLVKEATQMLNESKENLNNIVGPLLGKARSLNEGQDLKGAYETYNKILEFDPTHKEALNEMDQIRDRLTLRSKRVFREAIIAESLSLFNEAKEKFQEVQQISPMDSEYYLKATEKLKDYLE</sequence>
<dbReference type="PATRIC" id="fig|862908.3.peg.3082"/>
<feature type="compositionally biased region" description="Acidic residues" evidence="2">
    <location>
        <begin position="205"/>
        <end position="228"/>
    </location>
</feature>
<dbReference type="RefSeq" id="WP_014245746.1">
    <property type="nucleotide sequence ID" value="NC_016620.1"/>
</dbReference>